<organism evidence="1">
    <name type="scientific">Candidatus Methanogaster sp. ANME-2c ERB4</name>
    <dbReference type="NCBI Taxonomy" id="2759911"/>
    <lineage>
        <taxon>Archaea</taxon>
        <taxon>Methanobacteriati</taxon>
        <taxon>Methanobacteriota</taxon>
        <taxon>Stenosarchaea group</taxon>
        <taxon>Methanomicrobia</taxon>
        <taxon>Methanosarcinales</taxon>
        <taxon>ANME-2 cluster</taxon>
        <taxon>Candidatus Methanogasteraceae</taxon>
        <taxon>Candidatus Methanogaster</taxon>
    </lineage>
</organism>
<protein>
    <submittedName>
        <fullName evidence="1">Uncharacterized protein</fullName>
    </submittedName>
</protein>
<dbReference type="EMBL" id="MT631366">
    <property type="protein sequence ID" value="QNO48919.1"/>
    <property type="molecule type" value="Genomic_DNA"/>
</dbReference>
<gene>
    <name evidence="1" type="ORF">MOGPJHGO_00022</name>
</gene>
<accession>A0A7G9YLN5</accession>
<name>A0A7G9YLN5_9EURY</name>
<evidence type="ECO:0000313" key="1">
    <source>
        <dbReference type="EMBL" id="QNO48919.1"/>
    </source>
</evidence>
<dbReference type="AlphaFoldDB" id="A0A7G9YLN5"/>
<reference evidence="1" key="1">
    <citation type="submission" date="2020-06" db="EMBL/GenBank/DDBJ databases">
        <title>Unique genomic features of the anaerobic methanotrophic archaea.</title>
        <authorList>
            <person name="Chadwick G.L."/>
            <person name="Skennerton C.T."/>
            <person name="Laso-Perez R."/>
            <person name="Leu A.O."/>
            <person name="Speth D.R."/>
            <person name="Yu H."/>
            <person name="Morgan-Lang C."/>
            <person name="Hatzenpichler R."/>
            <person name="Goudeau D."/>
            <person name="Malmstrom R."/>
            <person name="Brazelton W.J."/>
            <person name="Woyke T."/>
            <person name="Hallam S.J."/>
            <person name="Tyson G.W."/>
            <person name="Wegener G."/>
            <person name="Boetius A."/>
            <person name="Orphan V."/>
        </authorList>
    </citation>
    <scope>NUCLEOTIDE SEQUENCE</scope>
</reference>
<sequence length="30" mass="3515">MAILHNFDVSVKITISRVHKRWKIVLGHES</sequence>
<proteinExistence type="predicted"/>